<dbReference type="AlphaFoldDB" id="A0A0H3AAV9"/>
<feature type="region of interest" description="Disordered" evidence="4">
    <location>
        <begin position="145"/>
        <end position="174"/>
    </location>
</feature>
<dbReference type="GO" id="GO:0030001">
    <property type="term" value="P:metal ion transport"/>
    <property type="evidence" value="ECO:0007669"/>
    <property type="project" value="InterPro"/>
</dbReference>
<evidence type="ECO:0000256" key="4">
    <source>
        <dbReference type="SAM" id="MobiDB-lite"/>
    </source>
</evidence>
<reference evidence="6" key="1">
    <citation type="journal article" date="2009" name="Environ. Microbiol.">
        <title>Contribution of mobile genetic elements to Desulfovibrio vulgaris genome plasticity.</title>
        <authorList>
            <person name="Walker C.B."/>
            <person name="Stolyar S."/>
            <person name="Chivian D."/>
            <person name="Pinel N."/>
            <person name="Gabster J.A."/>
            <person name="Dehal P.S."/>
            <person name="He Z."/>
            <person name="Yang Z.K."/>
            <person name="Yen H.C."/>
            <person name="Zhou J."/>
            <person name="Wall J.D."/>
            <person name="Hazen T.C."/>
            <person name="Arkin A.P."/>
            <person name="Stahl D.A."/>
        </authorList>
    </citation>
    <scope>NUCLEOTIDE SEQUENCE [LARGE SCALE GENOMIC DNA]</scope>
    <source>
        <strain evidence="6">DP4</strain>
    </source>
</reference>
<evidence type="ECO:0000256" key="1">
    <source>
        <dbReference type="ARBA" id="ARBA00011028"/>
    </source>
</evidence>
<keyword evidence="2" id="KW-0813">Transport</keyword>
<evidence type="ECO:0000256" key="3">
    <source>
        <dbReference type="ARBA" id="ARBA00022729"/>
    </source>
</evidence>
<gene>
    <name evidence="5" type="ordered locus">Dvul_1725</name>
</gene>
<dbReference type="EMBL" id="CP000527">
    <property type="protein sequence ID" value="ABM28742.1"/>
    <property type="molecule type" value="Genomic_DNA"/>
</dbReference>
<evidence type="ECO:0000256" key="2">
    <source>
        <dbReference type="ARBA" id="ARBA00022448"/>
    </source>
</evidence>
<evidence type="ECO:0000313" key="5">
    <source>
        <dbReference type="EMBL" id="ABM28742.1"/>
    </source>
</evidence>
<dbReference type="InterPro" id="IPR050492">
    <property type="entry name" value="Bact_metal-bind_prot9"/>
</dbReference>
<feature type="compositionally biased region" description="Basic and acidic residues" evidence="4">
    <location>
        <begin position="145"/>
        <end position="173"/>
    </location>
</feature>
<organism evidence="5 6">
    <name type="scientific">Nitratidesulfovibrio vulgaris (strain DP4)</name>
    <name type="common">Desulfovibrio vulgaris</name>
    <dbReference type="NCBI Taxonomy" id="391774"/>
    <lineage>
        <taxon>Bacteria</taxon>
        <taxon>Pseudomonadati</taxon>
        <taxon>Thermodesulfobacteriota</taxon>
        <taxon>Desulfovibrionia</taxon>
        <taxon>Desulfovibrionales</taxon>
        <taxon>Desulfovibrionaceae</taxon>
        <taxon>Nitratidesulfovibrio</taxon>
    </lineage>
</organism>
<comment type="similarity">
    <text evidence="1">Belongs to the bacterial solute-binding protein 9 family.</text>
</comment>
<dbReference type="SUPFAM" id="SSF53807">
    <property type="entry name" value="Helical backbone' metal receptor"/>
    <property type="match status" value="1"/>
</dbReference>
<dbReference type="PANTHER" id="PTHR42953:SF3">
    <property type="entry name" value="HIGH-AFFINITY ZINC UPTAKE SYSTEM PROTEIN ZNUA"/>
    <property type="match status" value="1"/>
</dbReference>
<dbReference type="Proteomes" id="UP000009173">
    <property type="component" value="Chromosome"/>
</dbReference>
<name>A0A0H3AAV9_NITV4</name>
<evidence type="ECO:0000313" key="6">
    <source>
        <dbReference type="Proteomes" id="UP000009173"/>
    </source>
</evidence>
<dbReference type="Gene3D" id="3.40.50.1980">
    <property type="entry name" value="Nitrogenase molybdenum iron protein domain"/>
    <property type="match status" value="2"/>
</dbReference>
<dbReference type="GO" id="GO:0046872">
    <property type="term" value="F:metal ion binding"/>
    <property type="evidence" value="ECO:0007669"/>
    <property type="project" value="InterPro"/>
</dbReference>
<keyword evidence="3" id="KW-0732">Signal</keyword>
<dbReference type="InterPro" id="IPR006127">
    <property type="entry name" value="ZnuA-like"/>
</dbReference>
<proteinExistence type="inferred from homology"/>
<sequence precursor="true">MKTLQRMNATKPAAAHSSTHALGVLAVLALALCLTMVTPVIASAADAPLQVSVSIPPQKYFVERIGGDLVRTTVMVPPGADPHTYEPKPSQLRGLSGSRIYFSIGAPFEDAWLARIVAAAGPSLSVVPMHKGVTLLPAAAPLHSDEAEHAEGKEHHEDHHAHADGHGHDHGTTDPHVWLSPMLVRHMSLAIRDALAKADPAHAATYRANYDRFAADIDAMDKKFADLFAALPQDRRRFLVFHPSWNYFAHNYGLTELSIEVEGREPSPRQLRAIIDLARRERITTIFVQPQFSRRAAQTIATEIGARLVDADPLAEDWAANLERTAKALAQATGR</sequence>
<protein>
    <submittedName>
        <fullName evidence="5">Periplasmic solute binding protein</fullName>
    </submittedName>
</protein>
<dbReference type="RefSeq" id="WP_011792446.1">
    <property type="nucleotide sequence ID" value="NC_008751.1"/>
</dbReference>
<dbReference type="PANTHER" id="PTHR42953">
    <property type="entry name" value="HIGH-AFFINITY ZINC UPTAKE SYSTEM PROTEIN ZNUA-RELATED"/>
    <property type="match status" value="1"/>
</dbReference>
<dbReference type="KEGG" id="dvl:Dvul_1725"/>
<dbReference type="HOGENOM" id="CLU_016838_1_0_7"/>
<dbReference type="Pfam" id="PF01297">
    <property type="entry name" value="ZnuA"/>
    <property type="match status" value="1"/>
</dbReference>
<accession>A0A0H3AAV9</accession>